<dbReference type="NCBIfam" id="NF003764">
    <property type="entry name" value="PRK05355.1"/>
    <property type="match status" value="1"/>
</dbReference>
<dbReference type="UniPathway" id="UPA00135">
    <property type="reaction ID" value="UER00197"/>
</dbReference>
<keyword evidence="12" id="KW-0963">Cytoplasm</keyword>
<proteinExistence type="inferred from homology"/>
<comment type="cofactor">
    <cofactor evidence="12">
        <name>pyridoxal 5'-phosphate</name>
        <dbReference type="ChEBI" id="CHEBI:597326"/>
    </cofactor>
    <text evidence="12">Binds 1 pyridoxal phosphate per subunit.</text>
</comment>
<dbReference type="GO" id="GO:0006564">
    <property type="term" value="P:L-serine biosynthetic process"/>
    <property type="evidence" value="ECO:0007669"/>
    <property type="project" value="UniProtKB-UniRule"/>
</dbReference>
<dbReference type="NCBIfam" id="TIGR01364">
    <property type="entry name" value="serC_1"/>
    <property type="match status" value="1"/>
</dbReference>
<dbReference type="STRING" id="449.LHA_1881"/>
<evidence type="ECO:0000256" key="3">
    <source>
        <dbReference type="ARBA" id="ARBA00006904"/>
    </source>
</evidence>
<dbReference type="EC" id="2.6.1.52" evidence="12"/>
<protein>
    <recommendedName>
        <fullName evidence="12">Phosphoserine aminotransferase</fullName>
        <ecNumber evidence="12">2.6.1.52</ecNumber>
    </recommendedName>
    <alternativeName>
        <fullName evidence="12">Phosphohydroxythreonine aminotransferase</fullName>
        <shortName evidence="12">PSAT</shortName>
    </alternativeName>
</protein>
<dbReference type="HOGENOM" id="CLU_034866_0_2_6"/>
<keyword evidence="9 12" id="KW-0718">Serine biosynthesis</keyword>
<evidence type="ECO:0000256" key="10">
    <source>
        <dbReference type="ARBA" id="ARBA00047630"/>
    </source>
</evidence>
<dbReference type="PANTHER" id="PTHR43247">
    <property type="entry name" value="PHOSPHOSERINE AMINOTRANSFERASE"/>
    <property type="match status" value="1"/>
</dbReference>
<evidence type="ECO:0000259" key="14">
    <source>
        <dbReference type="Pfam" id="PF00266"/>
    </source>
</evidence>
<organism evidence="15 16">
    <name type="scientific">Legionella hackeliae</name>
    <dbReference type="NCBI Taxonomy" id="449"/>
    <lineage>
        <taxon>Bacteria</taxon>
        <taxon>Pseudomonadati</taxon>
        <taxon>Pseudomonadota</taxon>
        <taxon>Gammaproteobacteria</taxon>
        <taxon>Legionellales</taxon>
        <taxon>Legionellaceae</taxon>
        <taxon>Legionella</taxon>
    </lineage>
</organism>
<keyword evidence="8 12" id="KW-0664">Pyridoxine biosynthesis</keyword>
<dbReference type="PANTHER" id="PTHR43247:SF1">
    <property type="entry name" value="PHOSPHOSERINE AMINOTRANSFERASE"/>
    <property type="match status" value="1"/>
</dbReference>
<dbReference type="Proteomes" id="UP000032803">
    <property type="component" value="Chromosome I"/>
</dbReference>
<dbReference type="Pfam" id="PF00266">
    <property type="entry name" value="Aminotran_5"/>
    <property type="match status" value="1"/>
</dbReference>
<feature type="binding site" evidence="12">
    <location>
        <position position="195"/>
    </location>
    <ligand>
        <name>pyridoxal 5'-phosphate</name>
        <dbReference type="ChEBI" id="CHEBI:597326"/>
    </ligand>
</feature>
<comment type="caution">
    <text evidence="12">Lacks conserved residue(s) required for the propagation of feature annotation.</text>
</comment>
<dbReference type="InterPro" id="IPR022278">
    <property type="entry name" value="Pser_aminoTfrase"/>
</dbReference>
<comment type="similarity">
    <text evidence="3 12">Belongs to the class-V pyridoxal-phosphate-dependent aminotransferase family. SerC subfamily.</text>
</comment>
<dbReference type="EMBL" id="LN681225">
    <property type="protein sequence ID" value="CEK10913.1"/>
    <property type="molecule type" value="Genomic_DNA"/>
</dbReference>
<dbReference type="HAMAP" id="MF_00160">
    <property type="entry name" value="SerC_aminotrans_5"/>
    <property type="match status" value="1"/>
</dbReference>
<evidence type="ECO:0000256" key="8">
    <source>
        <dbReference type="ARBA" id="ARBA00023096"/>
    </source>
</evidence>
<comment type="pathway">
    <text evidence="2 12 13">Amino-acid biosynthesis; L-serine biosynthesis; L-serine from 3-phospho-D-glycerate: step 2/3.</text>
</comment>
<dbReference type="OrthoDB" id="9809412at2"/>
<gene>
    <name evidence="12 15" type="primary">serC</name>
    <name evidence="15" type="ORF">LHA_1881</name>
</gene>
<evidence type="ECO:0000256" key="4">
    <source>
        <dbReference type="ARBA" id="ARBA00022576"/>
    </source>
</evidence>
<dbReference type="InterPro" id="IPR015424">
    <property type="entry name" value="PyrdxlP-dep_Trfase"/>
</dbReference>
<dbReference type="Gene3D" id="3.90.1150.10">
    <property type="entry name" value="Aspartate Aminotransferase, domain 1"/>
    <property type="match status" value="1"/>
</dbReference>
<evidence type="ECO:0000256" key="5">
    <source>
        <dbReference type="ARBA" id="ARBA00022605"/>
    </source>
</evidence>
<dbReference type="GO" id="GO:0004648">
    <property type="term" value="F:O-phospho-L-serine:2-oxoglutarate aminotransferase activity"/>
    <property type="evidence" value="ECO:0007669"/>
    <property type="project" value="UniProtKB-UniRule"/>
</dbReference>
<comment type="function">
    <text evidence="12">Catalyzes the reversible conversion of 3-phosphohydroxypyruvate to phosphoserine and of 3-hydroxy-2-oxo-4-phosphonooxybutanoate to phosphohydroxythreonine.</text>
</comment>
<dbReference type="PIRSF" id="PIRSF000525">
    <property type="entry name" value="SerC"/>
    <property type="match status" value="1"/>
</dbReference>
<comment type="catalytic activity">
    <reaction evidence="10 12">
        <text>4-(phosphooxy)-L-threonine + 2-oxoglutarate = (R)-3-hydroxy-2-oxo-4-phosphooxybutanoate + L-glutamate</text>
        <dbReference type="Rhea" id="RHEA:16573"/>
        <dbReference type="ChEBI" id="CHEBI:16810"/>
        <dbReference type="ChEBI" id="CHEBI:29985"/>
        <dbReference type="ChEBI" id="CHEBI:58452"/>
        <dbReference type="ChEBI" id="CHEBI:58538"/>
        <dbReference type="EC" id="2.6.1.52"/>
    </reaction>
</comment>
<comment type="pathway">
    <text evidence="1 12">Cofactor biosynthesis; pyridoxine 5'-phosphate biosynthesis; pyridoxine 5'-phosphate from D-erythrose 4-phosphate: step 3/5.</text>
</comment>
<dbReference type="KEGG" id="lha:LHA_1881"/>
<sequence>MNRAYNFGAGPAMLPEPILKAAQEELLNWQNSGMSIMEIGHRTPEFMELMAQAEQDLRDLLKIPANYHVLFLGGAARTQFGMIPLNFLKNDEQAGYFITGLWSSFAYQEACKLKKAYCVASDEKNGFIRVPLVDEWQLKEKTSYLYFTSNETINGVRFPQTPVAPGIPLIVDMTSSLLSEPIQVENYDLIFAGAQKNIANAGLTVVIVKEEWLHTIGNQIIPTMLDYRVHIAEKSIYATPPTFNCYMAAKMFQWVKAQGGVEALYAENCKKAAKLYRYIDSSSFYYCKVVQEYRSLMNVCFNLRDTTLESLFLEQAQQRNLLALKGHRAVGGLRASIYNAMPFDGVNALIEFMCDFAKEYYQ</sequence>
<evidence type="ECO:0000313" key="15">
    <source>
        <dbReference type="EMBL" id="CEK10913.1"/>
    </source>
</evidence>
<comment type="subunit">
    <text evidence="12">Homodimer.</text>
</comment>
<evidence type="ECO:0000256" key="7">
    <source>
        <dbReference type="ARBA" id="ARBA00022898"/>
    </source>
</evidence>
<dbReference type="GO" id="GO:0030170">
    <property type="term" value="F:pyridoxal phosphate binding"/>
    <property type="evidence" value="ECO:0007669"/>
    <property type="project" value="UniProtKB-UniRule"/>
</dbReference>
<dbReference type="InterPro" id="IPR015422">
    <property type="entry name" value="PyrdxlP-dep_Trfase_small"/>
</dbReference>
<dbReference type="SUPFAM" id="SSF53383">
    <property type="entry name" value="PLP-dependent transferases"/>
    <property type="match status" value="1"/>
</dbReference>
<dbReference type="GO" id="GO:0005737">
    <property type="term" value="C:cytoplasm"/>
    <property type="evidence" value="ECO:0007669"/>
    <property type="project" value="UniProtKB-SubCell"/>
</dbReference>
<dbReference type="AlphaFoldDB" id="A0A0A8UQ78"/>
<dbReference type="GO" id="GO:0008615">
    <property type="term" value="P:pyridoxine biosynthetic process"/>
    <property type="evidence" value="ECO:0007669"/>
    <property type="project" value="UniProtKB-UniRule"/>
</dbReference>
<dbReference type="InterPro" id="IPR015421">
    <property type="entry name" value="PyrdxlP-dep_Trfase_major"/>
</dbReference>
<feature type="modified residue" description="N6-(pyridoxal phosphate)lysine" evidence="12">
    <location>
        <position position="196"/>
    </location>
</feature>
<evidence type="ECO:0000256" key="9">
    <source>
        <dbReference type="ARBA" id="ARBA00023299"/>
    </source>
</evidence>
<reference evidence="16" key="1">
    <citation type="submission" date="2014-09" db="EMBL/GenBank/DDBJ databases">
        <authorList>
            <person name="Gomez-Valero L."/>
        </authorList>
    </citation>
    <scope>NUCLEOTIDE SEQUENCE [LARGE SCALE GENOMIC DNA]</scope>
    <source>
        <strain evidence="16">ATCC35250</strain>
    </source>
</reference>
<name>A0A0A8UQ78_LEGHA</name>
<evidence type="ECO:0000256" key="2">
    <source>
        <dbReference type="ARBA" id="ARBA00005099"/>
    </source>
</evidence>
<evidence type="ECO:0000256" key="6">
    <source>
        <dbReference type="ARBA" id="ARBA00022679"/>
    </source>
</evidence>
<evidence type="ECO:0000313" key="16">
    <source>
        <dbReference type="Proteomes" id="UP000032803"/>
    </source>
</evidence>
<evidence type="ECO:0000256" key="13">
    <source>
        <dbReference type="RuleBase" id="RU004505"/>
    </source>
</evidence>
<feature type="binding site" evidence="12">
    <location>
        <position position="152"/>
    </location>
    <ligand>
        <name>pyridoxal 5'-phosphate</name>
        <dbReference type="ChEBI" id="CHEBI:597326"/>
    </ligand>
</feature>
<feature type="binding site" evidence="12">
    <location>
        <position position="102"/>
    </location>
    <ligand>
        <name>pyridoxal 5'-phosphate</name>
        <dbReference type="ChEBI" id="CHEBI:597326"/>
    </ligand>
</feature>
<evidence type="ECO:0000256" key="12">
    <source>
        <dbReference type="HAMAP-Rule" id="MF_00160"/>
    </source>
</evidence>
<keyword evidence="4 12" id="KW-0032">Aminotransferase</keyword>
<keyword evidence="5 12" id="KW-0028">Amino-acid biosynthesis</keyword>
<evidence type="ECO:0000256" key="1">
    <source>
        <dbReference type="ARBA" id="ARBA00004915"/>
    </source>
</evidence>
<dbReference type="PATRIC" id="fig|449.7.peg.2250"/>
<keyword evidence="16" id="KW-1185">Reference proteome</keyword>
<evidence type="ECO:0000256" key="11">
    <source>
        <dbReference type="ARBA" id="ARBA00049007"/>
    </source>
</evidence>
<accession>A0A0A8UQ78</accession>
<dbReference type="InterPro" id="IPR020578">
    <property type="entry name" value="Aminotrans_V_PyrdxlP_BS"/>
</dbReference>
<feature type="binding site" evidence="12">
    <location>
        <begin position="76"/>
        <end position="77"/>
    </location>
    <ligand>
        <name>pyridoxal 5'-phosphate</name>
        <dbReference type="ChEBI" id="CHEBI:597326"/>
    </ligand>
</feature>
<dbReference type="FunFam" id="3.90.1150.10:FF:000006">
    <property type="entry name" value="Phosphoserine aminotransferase"/>
    <property type="match status" value="1"/>
</dbReference>
<dbReference type="PROSITE" id="PS00595">
    <property type="entry name" value="AA_TRANSFER_CLASS_5"/>
    <property type="match status" value="1"/>
</dbReference>
<feature type="binding site" evidence="12">
    <location>
        <position position="42"/>
    </location>
    <ligand>
        <name>L-glutamate</name>
        <dbReference type="ChEBI" id="CHEBI:29985"/>
    </ligand>
</feature>
<comment type="catalytic activity">
    <reaction evidence="11 12 13">
        <text>O-phospho-L-serine + 2-oxoglutarate = 3-phosphooxypyruvate + L-glutamate</text>
        <dbReference type="Rhea" id="RHEA:14329"/>
        <dbReference type="ChEBI" id="CHEBI:16810"/>
        <dbReference type="ChEBI" id="CHEBI:18110"/>
        <dbReference type="ChEBI" id="CHEBI:29985"/>
        <dbReference type="ChEBI" id="CHEBI:57524"/>
        <dbReference type="EC" id="2.6.1.52"/>
    </reaction>
</comment>
<feature type="domain" description="Aminotransferase class V" evidence="14">
    <location>
        <begin position="5"/>
        <end position="349"/>
    </location>
</feature>
<comment type="subcellular location">
    <subcellularLocation>
        <location evidence="12">Cytoplasm</location>
    </subcellularLocation>
</comment>
<keyword evidence="6 12" id="KW-0808">Transferase</keyword>
<dbReference type="FunFam" id="3.40.640.10:FF:000010">
    <property type="entry name" value="Phosphoserine aminotransferase"/>
    <property type="match status" value="1"/>
</dbReference>
<dbReference type="Gene3D" id="3.40.640.10">
    <property type="entry name" value="Type I PLP-dependent aspartate aminotransferase-like (Major domain)"/>
    <property type="match status" value="1"/>
</dbReference>
<keyword evidence="7 12" id="KW-0663">Pyridoxal phosphate</keyword>
<dbReference type="InterPro" id="IPR000192">
    <property type="entry name" value="Aminotrans_V_dom"/>
</dbReference>
<feature type="binding site" evidence="12">
    <location>
        <position position="172"/>
    </location>
    <ligand>
        <name>pyridoxal 5'-phosphate</name>
        <dbReference type="ChEBI" id="CHEBI:597326"/>
    </ligand>
</feature>
<dbReference type="UniPathway" id="UPA00244">
    <property type="reaction ID" value="UER00311"/>
</dbReference>